<feature type="binding site" evidence="5">
    <location>
        <begin position="202"/>
        <end position="207"/>
    </location>
    <ligand>
        <name>NAD(+)</name>
        <dbReference type="ChEBI" id="CHEBI:57540"/>
    </ligand>
</feature>
<accession>A0A2G1QTH1</accession>
<comment type="caution">
    <text evidence="9">The sequence shown here is derived from an EMBL/GenBank/DDBJ whole genome shotgun (WGS) entry which is preliminary data.</text>
</comment>
<comment type="similarity">
    <text evidence="1 6">Belongs to the Glu/Leu/Phe/Val dehydrogenases family.</text>
</comment>
<dbReference type="InterPro" id="IPR015878">
    <property type="entry name" value="Ado_hCys_hydrolase_NAD-bd"/>
</dbReference>
<dbReference type="PIRSF" id="PIRSF000188">
    <property type="entry name" value="Phe_leu_dh"/>
    <property type="match status" value="1"/>
</dbReference>
<dbReference type="SUPFAM" id="SSF53223">
    <property type="entry name" value="Aminoacid dehydrogenase-like, N-terminal domain"/>
    <property type="match status" value="1"/>
</dbReference>
<dbReference type="SUPFAM" id="SSF51735">
    <property type="entry name" value="NAD(P)-binding Rossmann-fold domains"/>
    <property type="match status" value="1"/>
</dbReference>
<dbReference type="Pfam" id="PF00208">
    <property type="entry name" value="ELFV_dehydrog"/>
    <property type="match status" value="1"/>
</dbReference>
<dbReference type="Pfam" id="PF02812">
    <property type="entry name" value="ELFV_dehydrog_N"/>
    <property type="match status" value="1"/>
</dbReference>
<dbReference type="InterPro" id="IPR016211">
    <property type="entry name" value="Glu/Phe/Leu/Val/Trp_DH_bac/arc"/>
</dbReference>
<dbReference type="PRINTS" id="PR00082">
    <property type="entry name" value="GLFDHDRGNASE"/>
</dbReference>
<dbReference type="GO" id="GO:0016639">
    <property type="term" value="F:oxidoreductase activity, acting on the CH-NH2 group of donors, NAD or NADP as acceptor"/>
    <property type="evidence" value="ECO:0007669"/>
    <property type="project" value="InterPro"/>
</dbReference>
<evidence type="ECO:0000256" key="6">
    <source>
        <dbReference type="RuleBase" id="RU004417"/>
    </source>
</evidence>
<dbReference type="Gene3D" id="3.40.50.10860">
    <property type="entry name" value="Leucine Dehydrogenase, chain A, domain 1"/>
    <property type="match status" value="1"/>
</dbReference>
<dbReference type="GO" id="GO:0000166">
    <property type="term" value="F:nucleotide binding"/>
    <property type="evidence" value="ECO:0007669"/>
    <property type="project" value="UniProtKB-KW"/>
</dbReference>
<dbReference type="SMART" id="SM00839">
    <property type="entry name" value="ELFV_dehydrog"/>
    <property type="match status" value="1"/>
</dbReference>
<evidence type="ECO:0000259" key="8">
    <source>
        <dbReference type="SMART" id="SM00997"/>
    </source>
</evidence>
<organism evidence="9 10">
    <name type="scientific">Zhengella mangrovi</name>
    <dbReference type="NCBI Taxonomy" id="1982044"/>
    <lineage>
        <taxon>Bacteria</taxon>
        <taxon>Pseudomonadati</taxon>
        <taxon>Pseudomonadota</taxon>
        <taxon>Alphaproteobacteria</taxon>
        <taxon>Hyphomicrobiales</taxon>
        <taxon>Notoacmeibacteraceae</taxon>
        <taxon>Zhengella</taxon>
    </lineage>
</organism>
<feature type="domain" description="S-adenosyl-L-homocysteine hydrolase NAD binding" evidence="8">
    <location>
        <begin position="186"/>
        <end position="321"/>
    </location>
</feature>
<evidence type="ECO:0000256" key="1">
    <source>
        <dbReference type="ARBA" id="ARBA00006382"/>
    </source>
</evidence>
<gene>
    <name evidence="9" type="ORF">CSC94_00465</name>
</gene>
<dbReference type="AlphaFoldDB" id="A0A2G1QTH1"/>
<proteinExistence type="inferred from homology"/>
<name>A0A2G1QTH1_9HYPH</name>
<keyword evidence="3 5" id="KW-0520">NAD</keyword>
<evidence type="ECO:0000313" key="10">
    <source>
        <dbReference type="Proteomes" id="UP000221168"/>
    </source>
</evidence>
<dbReference type="PANTHER" id="PTHR42722:SF1">
    <property type="entry name" value="VALINE DEHYDROGENASE"/>
    <property type="match status" value="1"/>
</dbReference>
<dbReference type="InterPro" id="IPR006096">
    <property type="entry name" value="Glu/Leu/Phe/Val/Trp_DH_C"/>
</dbReference>
<keyword evidence="10" id="KW-1185">Reference proteome</keyword>
<evidence type="ECO:0000256" key="2">
    <source>
        <dbReference type="ARBA" id="ARBA00023002"/>
    </source>
</evidence>
<dbReference type="InterPro" id="IPR006097">
    <property type="entry name" value="Glu/Leu/Phe/Val/Trp_DH_dimer"/>
</dbReference>
<evidence type="ECO:0000256" key="3">
    <source>
        <dbReference type="ARBA" id="ARBA00023027"/>
    </source>
</evidence>
<evidence type="ECO:0000313" key="9">
    <source>
        <dbReference type="EMBL" id="PHP68518.1"/>
    </source>
</evidence>
<dbReference type="Proteomes" id="UP000221168">
    <property type="component" value="Unassembled WGS sequence"/>
</dbReference>
<evidence type="ECO:0000256" key="4">
    <source>
        <dbReference type="PIRSR" id="PIRSR000188-1"/>
    </source>
</evidence>
<evidence type="ECO:0000259" key="7">
    <source>
        <dbReference type="SMART" id="SM00839"/>
    </source>
</evidence>
<dbReference type="PANTHER" id="PTHR42722">
    <property type="entry name" value="LEUCINE DEHYDROGENASE"/>
    <property type="match status" value="1"/>
</dbReference>
<keyword evidence="5" id="KW-0547">Nucleotide-binding</keyword>
<dbReference type="GO" id="GO:0006520">
    <property type="term" value="P:amino acid metabolic process"/>
    <property type="evidence" value="ECO:0007669"/>
    <property type="project" value="InterPro"/>
</dbReference>
<feature type="active site" description="Proton donor/acceptor" evidence="4">
    <location>
        <position position="104"/>
    </location>
</feature>
<dbReference type="Gene3D" id="3.40.50.720">
    <property type="entry name" value="NAD(P)-binding Rossmann-like Domain"/>
    <property type="match status" value="1"/>
</dbReference>
<reference evidence="9 10" key="1">
    <citation type="submission" date="2017-10" db="EMBL/GenBank/DDBJ databases">
        <title>Sedimentibacterium mangrovi gen. nov., sp. nov., a novel member of family Phyllobacteriacea isolated from mangrove sediment.</title>
        <authorList>
            <person name="Liao H."/>
            <person name="Tian Y."/>
        </authorList>
    </citation>
    <scope>NUCLEOTIDE SEQUENCE [LARGE SCALE GENOMIC DNA]</scope>
    <source>
        <strain evidence="9 10">X9-2-2</strain>
    </source>
</reference>
<keyword evidence="2 6" id="KW-0560">Oxidoreductase</keyword>
<dbReference type="InterPro" id="IPR036291">
    <property type="entry name" value="NAD(P)-bd_dom_sf"/>
</dbReference>
<dbReference type="SMART" id="SM00997">
    <property type="entry name" value="AdoHcyase_NAD"/>
    <property type="match status" value="1"/>
</dbReference>
<dbReference type="EMBL" id="PDVP01000001">
    <property type="protein sequence ID" value="PHP68518.1"/>
    <property type="molecule type" value="Genomic_DNA"/>
</dbReference>
<dbReference type="InterPro" id="IPR046346">
    <property type="entry name" value="Aminoacid_DH-like_N_sf"/>
</dbReference>
<dbReference type="CDD" id="cd01075">
    <property type="entry name" value="NAD_bind_Leu_Phe_Val_DH"/>
    <property type="match status" value="1"/>
</dbReference>
<protein>
    <submittedName>
        <fullName evidence="9">Amino acid dehydrogenase</fullName>
    </submittedName>
</protein>
<feature type="domain" description="Glutamate/phenylalanine/leucine/valine/L-tryptophan dehydrogenase C-terminal" evidence="7">
    <location>
        <begin position="166"/>
        <end position="372"/>
    </location>
</feature>
<dbReference type="OrthoDB" id="9803297at2"/>
<evidence type="ECO:0000256" key="5">
    <source>
        <dbReference type="PIRSR" id="PIRSR000188-2"/>
    </source>
</evidence>
<dbReference type="InterPro" id="IPR006095">
    <property type="entry name" value="Glu/Leu/Phe/Val/Trp_DH"/>
</dbReference>
<sequence length="372" mass="38934">MLHVEKPVRQAATGQRNLQLNDITRDAARLPGFEGHEKVWLGRDRDRGLTAIVAIHDSTLGPALGGTRIWAHETLDAAITDALRLSRGMTYKSAIANVPFGGGKAVIKADSKTQKTTDLLEAYADMLSMLQGSFFTGEDVGLTVADADFLRARTPNVTGTTAGGSGNPSPVTALGVFLGLKSAVCHRYGSDVTGELTVAVQGLGSVGWSLCEMLREAGARLIVTDIDEDRCAKAARMFGATVTAPTDIVAADADIFAPCALGGVLTPQTIDSLKAGIVAGSANNQLADEDDASVLKARGVLYAPDYVINAGGLINVAAELAPGGYDRTDALARVDHIPDVLGRIFRRSDETGEPTNRIAEAIAVERLAAARG</sequence>
<dbReference type="RefSeq" id="WP_099302649.1">
    <property type="nucleotide sequence ID" value="NZ_PDVP01000001.1"/>
</dbReference>